<dbReference type="PANTHER" id="PTHR11064:SF115">
    <property type="entry name" value="NUCLEAR TRANSCRIPTION FACTOR Y SUBUNIT B-9"/>
    <property type="match status" value="1"/>
</dbReference>
<dbReference type="PRINTS" id="PR00615">
    <property type="entry name" value="CCAATSUBUNTA"/>
</dbReference>
<comment type="similarity">
    <text evidence="1">Belongs to the NFYB/HAP3 subunit family.</text>
</comment>
<organism evidence="6 7">
    <name type="scientific">Mucuna pruriens</name>
    <name type="common">Velvet bean</name>
    <name type="synonym">Dolichos pruriens</name>
    <dbReference type="NCBI Taxonomy" id="157652"/>
    <lineage>
        <taxon>Eukaryota</taxon>
        <taxon>Viridiplantae</taxon>
        <taxon>Streptophyta</taxon>
        <taxon>Embryophyta</taxon>
        <taxon>Tracheophyta</taxon>
        <taxon>Spermatophyta</taxon>
        <taxon>Magnoliopsida</taxon>
        <taxon>eudicotyledons</taxon>
        <taxon>Gunneridae</taxon>
        <taxon>Pentapetalae</taxon>
        <taxon>rosids</taxon>
        <taxon>fabids</taxon>
        <taxon>Fabales</taxon>
        <taxon>Fabaceae</taxon>
        <taxon>Papilionoideae</taxon>
        <taxon>50 kb inversion clade</taxon>
        <taxon>NPAAA clade</taxon>
        <taxon>indigoferoid/millettioid clade</taxon>
        <taxon>Phaseoleae</taxon>
        <taxon>Mucuna</taxon>
    </lineage>
</organism>
<accession>A0A371E6K8</accession>
<evidence type="ECO:0000256" key="4">
    <source>
        <dbReference type="SAM" id="MobiDB-lite"/>
    </source>
</evidence>
<keyword evidence="7" id="KW-1185">Reference proteome</keyword>
<dbReference type="Proteomes" id="UP000257109">
    <property type="component" value="Unassembled WGS sequence"/>
</dbReference>
<feature type="compositionally biased region" description="Polar residues" evidence="4">
    <location>
        <begin position="1"/>
        <end position="12"/>
    </location>
</feature>
<feature type="domain" description="Transcription factor CBF/NF-Y/archaeal histone" evidence="5">
    <location>
        <begin position="37"/>
        <end position="101"/>
    </location>
</feature>
<dbReference type="SUPFAM" id="SSF47113">
    <property type="entry name" value="Histone-fold"/>
    <property type="match status" value="1"/>
</dbReference>
<dbReference type="InterPro" id="IPR009072">
    <property type="entry name" value="Histone-fold"/>
</dbReference>
<dbReference type="GO" id="GO:0000978">
    <property type="term" value="F:RNA polymerase II cis-regulatory region sequence-specific DNA binding"/>
    <property type="evidence" value="ECO:0007669"/>
    <property type="project" value="TreeGrafter"/>
</dbReference>
<keyword evidence="2" id="KW-0805">Transcription regulation</keyword>
<gene>
    <name evidence="6" type="primary">NFYB6</name>
    <name evidence="6" type="ORF">CR513_60122</name>
</gene>
<dbReference type="CDD" id="cd22907">
    <property type="entry name" value="HFD_NFYB"/>
    <property type="match status" value="1"/>
</dbReference>
<dbReference type="AlphaFoldDB" id="A0A371E6K8"/>
<evidence type="ECO:0000259" key="5">
    <source>
        <dbReference type="Pfam" id="PF00808"/>
    </source>
</evidence>
<reference evidence="6" key="1">
    <citation type="submission" date="2018-05" db="EMBL/GenBank/DDBJ databases">
        <title>Draft genome of Mucuna pruriens seed.</title>
        <authorList>
            <person name="Nnadi N.E."/>
            <person name="Vos R."/>
            <person name="Hasami M.H."/>
            <person name="Devisetty U.K."/>
            <person name="Aguiy J.C."/>
        </authorList>
    </citation>
    <scope>NUCLEOTIDE SEQUENCE [LARGE SCALE GENOMIC DNA]</scope>
    <source>
        <strain evidence="6">JCA_2017</strain>
    </source>
</reference>
<dbReference type="STRING" id="157652.A0A371E6K8"/>
<evidence type="ECO:0000256" key="1">
    <source>
        <dbReference type="ARBA" id="ARBA00009053"/>
    </source>
</evidence>
<dbReference type="Gene3D" id="1.10.20.10">
    <property type="entry name" value="Histone, subunit A"/>
    <property type="match status" value="1"/>
</dbReference>
<evidence type="ECO:0000313" key="7">
    <source>
        <dbReference type="Proteomes" id="UP000257109"/>
    </source>
</evidence>
<dbReference type="GO" id="GO:0001228">
    <property type="term" value="F:DNA-binding transcription activator activity, RNA polymerase II-specific"/>
    <property type="evidence" value="ECO:0007669"/>
    <property type="project" value="InterPro"/>
</dbReference>
<keyword evidence="3" id="KW-0804">Transcription</keyword>
<evidence type="ECO:0000256" key="3">
    <source>
        <dbReference type="ARBA" id="ARBA00023163"/>
    </source>
</evidence>
<dbReference type="GO" id="GO:0046982">
    <property type="term" value="F:protein heterodimerization activity"/>
    <property type="evidence" value="ECO:0007669"/>
    <property type="project" value="InterPro"/>
</dbReference>
<proteinExistence type="inferred from homology"/>
<feature type="non-terminal residue" evidence="6">
    <location>
        <position position="1"/>
    </location>
</feature>
<evidence type="ECO:0000256" key="2">
    <source>
        <dbReference type="ARBA" id="ARBA00023015"/>
    </source>
</evidence>
<name>A0A371E6K8_MUCPR</name>
<dbReference type="OrthoDB" id="386949at2759"/>
<dbReference type="Pfam" id="PF00808">
    <property type="entry name" value="CBFD_NFYB_HMF"/>
    <property type="match status" value="1"/>
</dbReference>
<feature type="region of interest" description="Disordered" evidence="4">
    <location>
        <begin position="1"/>
        <end position="26"/>
    </location>
</feature>
<dbReference type="EMBL" id="QJKJ01016014">
    <property type="protein sequence ID" value="RDX61633.1"/>
    <property type="molecule type" value="Genomic_DNA"/>
</dbReference>
<dbReference type="GO" id="GO:0016602">
    <property type="term" value="C:CCAAT-binding factor complex"/>
    <property type="evidence" value="ECO:0007669"/>
    <property type="project" value="InterPro"/>
</dbReference>
<evidence type="ECO:0000313" key="6">
    <source>
        <dbReference type="EMBL" id="RDX61633.1"/>
    </source>
</evidence>
<dbReference type="PANTHER" id="PTHR11064">
    <property type="entry name" value="CCAAT-BINDING TRANSCRIPTION FACTOR-RELATED"/>
    <property type="match status" value="1"/>
</dbReference>
<dbReference type="InterPro" id="IPR027113">
    <property type="entry name" value="Transc_fact_NFYB/HAP3"/>
</dbReference>
<comment type="caution">
    <text evidence="6">The sequence shown here is derived from an EMBL/GenBank/DDBJ whole genome shotgun (WGS) entry which is preliminary data.</text>
</comment>
<sequence>MLPLQQTNTSAIIETPTPINPTNNSSVPNLALRDKTKMPISNVTKIMRQILPTNAKISANVKEMIQQSATKYVTFVTRKAKERCQNEYRKIMNAEDLLWAIEKLGFNDYVGPLTTFLNRYRSNEGSDLLTRSEESIPHLDNNELNIEHVPNPMPTLEMHHPDISSLVPSLESNFSIDPNTNMEMFDPNDKDKFFFDEFDVGFSNDESF</sequence>
<protein>
    <submittedName>
        <fullName evidence="6">Nuclear transcription factor Y subunit B-6</fullName>
    </submittedName>
</protein>
<dbReference type="InterPro" id="IPR003958">
    <property type="entry name" value="CBFA_NFYB_domain"/>
</dbReference>